<accession>A0AAV2Z102</accession>
<comment type="caution">
    <text evidence="1">The sequence shown here is derived from an EMBL/GenBank/DDBJ whole genome shotgun (WGS) entry which is preliminary data.</text>
</comment>
<gene>
    <name evidence="1" type="ORF">N0F65_003525</name>
</gene>
<dbReference type="AlphaFoldDB" id="A0AAV2Z102"/>
<reference evidence="1" key="1">
    <citation type="submission" date="2022-11" db="EMBL/GenBank/DDBJ databases">
        <authorList>
            <person name="Morgan W.R."/>
            <person name="Tartar A."/>
        </authorList>
    </citation>
    <scope>NUCLEOTIDE SEQUENCE</scope>
    <source>
        <strain evidence="1">ARSEF 373</strain>
    </source>
</reference>
<protein>
    <submittedName>
        <fullName evidence="1">Uncharacterized protein</fullName>
    </submittedName>
</protein>
<evidence type="ECO:0000313" key="2">
    <source>
        <dbReference type="Proteomes" id="UP001146120"/>
    </source>
</evidence>
<reference evidence="1" key="2">
    <citation type="journal article" date="2023" name="Microbiol Resour">
        <title>Decontamination and Annotation of the Draft Genome Sequence of the Oomycete Lagenidium giganteum ARSEF 373.</title>
        <authorList>
            <person name="Morgan W.R."/>
            <person name="Tartar A."/>
        </authorList>
    </citation>
    <scope>NUCLEOTIDE SEQUENCE</scope>
    <source>
        <strain evidence="1">ARSEF 373</strain>
    </source>
</reference>
<sequence length="51" mass="5897">MRSKWTPTHQRNENDVVFSLCGLRSLHYSASAHVQRTKVTRVRRSDCGNLP</sequence>
<name>A0AAV2Z102_9STRA</name>
<dbReference type="EMBL" id="DAKRPA010000077">
    <property type="protein sequence ID" value="DAZ99738.1"/>
    <property type="molecule type" value="Genomic_DNA"/>
</dbReference>
<dbReference type="Proteomes" id="UP001146120">
    <property type="component" value="Unassembled WGS sequence"/>
</dbReference>
<proteinExistence type="predicted"/>
<evidence type="ECO:0000313" key="1">
    <source>
        <dbReference type="EMBL" id="DAZ99738.1"/>
    </source>
</evidence>
<organism evidence="1 2">
    <name type="scientific">Lagenidium giganteum</name>
    <dbReference type="NCBI Taxonomy" id="4803"/>
    <lineage>
        <taxon>Eukaryota</taxon>
        <taxon>Sar</taxon>
        <taxon>Stramenopiles</taxon>
        <taxon>Oomycota</taxon>
        <taxon>Peronosporomycetes</taxon>
        <taxon>Pythiales</taxon>
        <taxon>Pythiaceae</taxon>
    </lineage>
</organism>
<keyword evidence="2" id="KW-1185">Reference proteome</keyword>